<dbReference type="Gene3D" id="1.20.58.390">
    <property type="entry name" value="Neurotransmitter-gated ion-channel transmembrane domain"/>
    <property type="match status" value="1"/>
</dbReference>
<evidence type="ECO:0000256" key="2">
    <source>
        <dbReference type="SAM" id="Phobius"/>
    </source>
</evidence>
<keyword evidence="2" id="KW-1133">Transmembrane helix</keyword>
<accession>A0A6G0WV00</accession>
<keyword evidence="2" id="KW-0812">Transmembrane</keyword>
<feature type="transmembrane region" description="Helical" evidence="2">
    <location>
        <begin position="377"/>
        <end position="398"/>
    </location>
</feature>
<dbReference type="PANTHER" id="PTHR18945">
    <property type="entry name" value="NEUROTRANSMITTER GATED ION CHANNEL"/>
    <property type="match status" value="1"/>
</dbReference>
<proteinExistence type="predicted"/>
<evidence type="ECO:0000256" key="1">
    <source>
        <dbReference type="ARBA" id="ARBA00004141"/>
    </source>
</evidence>
<comment type="caution">
    <text evidence="3">The sequence shown here is derived from an EMBL/GenBank/DDBJ whole genome shotgun (WGS) entry which is preliminary data.</text>
</comment>
<dbReference type="InterPro" id="IPR038050">
    <property type="entry name" value="Neuro_actylchol_rec"/>
</dbReference>
<protein>
    <recommendedName>
        <fullName evidence="5">Neurotransmitter-gated ion-channel ligand-binding domain-containing protein</fullName>
    </recommendedName>
</protein>
<dbReference type="GO" id="GO:0016020">
    <property type="term" value="C:membrane"/>
    <property type="evidence" value="ECO:0007669"/>
    <property type="project" value="UniProtKB-SubCell"/>
</dbReference>
<dbReference type="GO" id="GO:0005230">
    <property type="term" value="F:extracellular ligand-gated monoatomic ion channel activity"/>
    <property type="evidence" value="ECO:0007669"/>
    <property type="project" value="InterPro"/>
</dbReference>
<reference evidence="3 4" key="1">
    <citation type="submission" date="2019-07" db="EMBL/GenBank/DDBJ databases">
        <title>Genomics analysis of Aphanomyces spp. identifies a new class of oomycete effector associated with host adaptation.</title>
        <authorList>
            <person name="Gaulin E."/>
        </authorList>
    </citation>
    <scope>NUCLEOTIDE SEQUENCE [LARGE SCALE GENOMIC DNA]</scope>
    <source>
        <strain evidence="3 4">ATCC 201684</strain>
    </source>
</reference>
<comment type="subcellular location">
    <subcellularLocation>
        <location evidence="1">Membrane</location>
        <topology evidence="1">Multi-pass membrane protein</topology>
    </subcellularLocation>
</comment>
<sequence length="519" mass="58350">MPATEEDEVGKPLSSWQSRVVKYEHAPGELIMTVETPLVEVNLFNTSRSLLIRGGPGGIWKIHQINTTGCVLTCIAKEGMTAYPWELAPSTFDGENFTVRQVQEDSQVIECAIVPPLIAYCRTTIFNVFEINTVSQTFRADVYFEVRFRYIASLYAPQTWVEDLLQAMNIAPDMIECLNTVSIDGDIQRWTMYLPSSQHRDRFMDLCYKIRFKGCFVEQFELQEFPFDQQTLNISLTINQPIKHVVFRSNDSYPSLFMANNFSLSNVFEVVTAEHVFAQVTLSNPKESSSGYVYNSINFSIALKRKPGFYVSNVMAPISILTYLGFLSFGIESQGTRMATSSRLAISVTLLLTMVAYKFATAGALPQISYLTTLDRFVTYTSFVMCVIAIENAVFPWWCSDDTCFDEEQIVLWVLFGIFTVGIVVGAIFIAMTMKARDKENAILLSQHHLRLLVAKEHPGKPHKVHSSLYSKLLTRMGLPSVPEACQQKGISNINNVGMPPSRVNEAKSHLSAIAAEIL</sequence>
<dbReference type="Proteomes" id="UP000481153">
    <property type="component" value="Unassembled WGS sequence"/>
</dbReference>
<dbReference type="AlphaFoldDB" id="A0A6G0WV00"/>
<name>A0A6G0WV00_9STRA</name>
<evidence type="ECO:0000313" key="4">
    <source>
        <dbReference type="Proteomes" id="UP000481153"/>
    </source>
</evidence>
<dbReference type="GO" id="GO:0004888">
    <property type="term" value="F:transmembrane signaling receptor activity"/>
    <property type="evidence" value="ECO:0007669"/>
    <property type="project" value="InterPro"/>
</dbReference>
<keyword evidence="4" id="KW-1185">Reference proteome</keyword>
<evidence type="ECO:0000313" key="3">
    <source>
        <dbReference type="EMBL" id="KAF0731350.1"/>
    </source>
</evidence>
<feature type="transmembrane region" description="Helical" evidence="2">
    <location>
        <begin position="410"/>
        <end position="431"/>
    </location>
</feature>
<evidence type="ECO:0008006" key="5">
    <source>
        <dbReference type="Google" id="ProtNLM"/>
    </source>
</evidence>
<dbReference type="InterPro" id="IPR006201">
    <property type="entry name" value="Neur_channel"/>
</dbReference>
<dbReference type="SUPFAM" id="SSF90112">
    <property type="entry name" value="Neurotransmitter-gated ion-channel transmembrane pore"/>
    <property type="match status" value="1"/>
</dbReference>
<dbReference type="InterPro" id="IPR036719">
    <property type="entry name" value="Neuro-gated_channel_TM_sf"/>
</dbReference>
<organism evidence="3 4">
    <name type="scientific">Aphanomyces euteiches</name>
    <dbReference type="NCBI Taxonomy" id="100861"/>
    <lineage>
        <taxon>Eukaryota</taxon>
        <taxon>Sar</taxon>
        <taxon>Stramenopiles</taxon>
        <taxon>Oomycota</taxon>
        <taxon>Saprolegniomycetes</taxon>
        <taxon>Saprolegniales</taxon>
        <taxon>Verrucalvaceae</taxon>
        <taxon>Aphanomyces</taxon>
    </lineage>
</organism>
<dbReference type="VEuPathDB" id="FungiDB:AeMF1_008823"/>
<keyword evidence="2" id="KW-0472">Membrane</keyword>
<feature type="transmembrane region" description="Helical" evidence="2">
    <location>
        <begin position="309"/>
        <end position="331"/>
    </location>
</feature>
<dbReference type="InterPro" id="IPR036734">
    <property type="entry name" value="Neur_chan_lig-bd_sf"/>
</dbReference>
<dbReference type="EMBL" id="VJMJ01000144">
    <property type="protein sequence ID" value="KAF0731350.1"/>
    <property type="molecule type" value="Genomic_DNA"/>
</dbReference>
<gene>
    <name evidence="3" type="ORF">Ae201684_011413</name>
</gene>
<feature type="transmembrane region" description="Helical" evidence="2">
    <location>
        <begin position="343"/>
        <end position="365"/>
    </location>
</feature>
<dbReference type="Gene3D" id="2.70.170.10">
    <property type="entry name" value="Neurotransmitter-gated ion-channel ligand-binding domain"/>
    <property type="match status" value="1"/>
</dbReference>